<evidence type="ECO:0000256" key="9">
    <source>
        <dbReference type="ARBA" id="ARBA00023180"/>
    </source>
</evidence>
<dbReference type="PROSITE" id="PS50011">
    <property type="entry name" value="PROTEIN_KINASE_DOM"/>
    <property type="match status" value="1"/>
</dbReference>
<dbReference type="PaxDb" id="4097-A0A1S3Y6J9"/>
<dbReference type="InterPro" id="IPR011009">
    <property type="entry name" value="Kinase-like_dom_sf"/>
</dbReference>
<evidence type="ECO:0000256" key="3">
    <source>
        <dbReference type="ARBA" id="ARBA00022679"/>
    </source>
</evidence>
<dbReference type="Gene3D" id="1.10.510.10">
    <property type="entry name" value="Transferase(Phosphotransferase) domain 1"/>
    <property type="match status" value="1"/>
</dbReference>
<keyword evidence="7" id="KW-0067">ATP-binding</keyword>
<proteinExistence type="predicted"/>
<keyword evidence="4" id="KW-0732">Signal</keyword>
<feature type="domain" description="Protein kinase" evidence="12">
    <location>
        <begin position="1"/>
        <end position="208"/>
    </location>
</feature>
<evidence type="ECO:0000256" key="10">
    <source>
        <dbReference type="ARBA" id="ARBA00047899"/>
    </source>
</evidence>
<dbReference type="OrthoDB" id="688481at2759"/>
<dbReference type="STRING" id="4097.A0A1S3Y6J9"/>
<gene>
    <name evidence="13" type="primary">LOC107772784</name>
</gene>
<evidence type="ECO:0000256" key="5">
    <source>
        <dbReference type="ARBA" id="ARBA00022741"/>
    </source>
</evidence>
<dbReference type="PIRSF" id="PIRSF000654">
    <property type="entry name" value="Integrin-linked_kinase"/>
    <property type="match status" value="1"/>
</dbReference>
<dbReference type="PANTHER" id="PTHR27002:SF932">
    <property type="entry name" value="RECEPTOR-LIKE SERINE_THREONINE-PROTEIN KINASE"/>
    <property type="match status" value="1"/>
</dbReference>
<dbReference type="PROSITE" id="PS00108">
    <property type="entry name" value="PROTEIN_KINASE_ST"/>
    <property type="match status" value="1"/>
</dbReference>
<reference evidence="13" key="1">
    <citation type="submission" date="2025-08" db="UniProtKB">
        <authorList>
            <consortium name="RefSeq"/>
        </authorList>
    </citation>
    <scope>IDENTIFICATION</scope>
</reference>
<evidence type="ECO:0000256" key="1">
    <source>
        <dbReference type="ARBA" id="ARBA00012513"/>
    </source>
</evidence>
<evidence type="ECO:0000313" key="13">
    <source>
        <dbReference type="RefSeq" id="XP_016447745.1"/>
    </source>
</evidence>
<evidence type="ECO:0000256" key="2">
    <source>
        <dbReference type="ARBA" id="ARBA00022527"/>
    </source>
</evidence>
<evidence type="ECO:0000256" key="4">
    <source>
        <dbReference type="ARBA" id="ARBA00022729"/>
    </source>
</evidence>
<keyword evidence="3" id="KW-0808">Transferase</keyword>
<dbReference type="GO" id="GO:0007165">
    <property type="term" value="P:signal transduction"/>
    <property type="evidence" value="ECO:0000318"/>
    <property type="project" value="GO_Central"/>
</dbReference>
<protein>
    <recommendedName>
        <fullName evidence="1">non-specific serine/threonine protein kinase</fullName>
        <ecNumber evidence="1">2.7.11.1</ecNumber>
    </recommendedName>
</protein>
<keyword evidence="2" id="KW-0723">Serine/threonine-protein kinase</keyword>
<dbReference type="InterPro" id="IPR000719">
    <property type="entry name" value="Prot_kinase_dom"/>
</dbReference>
<dbReference type="EC" id="2.7.11.1" evidence="1"/>
<keyword evidence="5" id="KW-0547">Nucleotide-binding</keyword>
<dbReference type="SMART" id="SM00220">
    <property type="entry name" value="S_TKc"/>
    <property type="match status" value="1"/>
</dbReference>
<evidence type="ECO:0000259" key="12">
    <source>
        <dbReference type="PROSITE" id="PS50011"/>
    </source>
</evidence>
<evidence type="ECO:0000256" key="6">
    <source>
        <dbReference type="ARBA" id="ARBA00022777"/>
    </source>
</evidence>
<dbReference type="Pfam" id="PF11883">
    <property type="entry name" value="DUF3403"/>
    <property type="match status" value="1"/>
</dbReference>
<organism evidence="13">
    <name type="scientific">Nicotiana tabacum</name>
    <name type="common">Common tobacco</name>
    <dbReference type="NCBI Taxonomy" id="4097"/>
    <lineage>
        <taxon>Eukaryota</taxon>
        <taxon>Viridiplantae</taxon>
        <taxon>Streptophyta</taxon>
        <taxon>Embryophyta</taxon>
        <taxon>Tracheophyta</taxon>
        <taxon>Spermatophyta</taxon>
        <taxon>Magnoliopsida</taxon>
        <taxon>eudicotyledons</taxon>
        <taxon>Gunneridae</taxon>
        <taxon>Pentapetalae</taxon>
        <taxon>asterids</taxon>
        <taxon>lamiids</taxon>
        <taxon>Solanales</taxon>
        <taxon>Solanaceae</taxon>
        <taxon>Nicotianoideae</taxon>
        <taxon>Nicotianeae</taxon>
        <taxon>Nicotiana</taxon>
    </lineage>
</organism>
<dbReference type="OMA" id="ASECALP"/>
<dbReference type="FunFam" id="1.10.510.10:FF:000060">
    <property type="entry name" value="G-type lectin S-receptor-like serine/threonine-protein kinase"/>
    <property type="match status" value="1"/>
</dbReference>
<sequence>MLVYEFMPNRSLDFFIFDEKKSTILNWPKRFNIINGIARGLLYLHQDSRLRIIHRDLKASNILLDTDMNPKISDFGIARTVIGNETSANTHHVVGTHGYMSPEYVVDGVFSIKSDVFSFGVLVLEIISGRRNRGFSHGSRNINLLGHAWRLYKEGRTLELIDVHLTDSCYFSELLRLIHVALLCVQQRPEDRPDMSAVVMILANDAVLPQAKEPGFFTGSKFTDSDYSSTKYTTNEVTITQLDPR</sequence>
<keyword evidence="8" id="KW-1015">Disulfide bond</keyword>
<dbReference type="GO" id="GO:0006955">
    <property type="term" value="P:immune response"/>
    <property type="evidence" value="ECO:0000318"/>
    <property type="project" value="GO_Central"/>
</dbReference>
<dbReference type="GO" id="GO:0005524">
    <property type="term" value="F:ATP binding"/>
    <property type="evidence" value="ECO:0007669"/>
    <property type="project" value="UniProtKB-KW"/>
</dbReference>
<evidence type="ECO:0000256" key="11">
    <source>
        <dbReference type="ARBA" id="ARBA00048679"/>
    </source>
</evidence>
<dbReference type="InterPro" id="IPR001245">
    <property type="entry name" value="Ser-Thr/Tyr_kinase_cat_dom"/>
</dbReference>
<accession>A0A1S3Y6J9</accession>
<dbReference type="InterPro" id="IPR021820">
    <property type="entry name" value="S-locus_recpt_kinase_C"/>
</dbReference>
<dbReference type="InterPro" id="IPR008271">
    <property type="entry name" value="Ser/Thr_kinase_AS"/>
</dbReference>
<comment type="catalytic activity">
    <reaction evidence="11">
        <text>L-seryl-[protein] + ATP = O-phospho-L-seryl-[protein] + ADP + H(+)</text>
        <dbReference type="Rhea" id="RHEA:17989"/>
        <dbReference type="Rhea" id="RHEA-COMP:9863"/>
        <dbReference type="Rhea" id="RHEA-COMP:11604"/>
        <dbReference type="ChEBI" id="CHEBI:15378"/>
        <dbReference type="ChEBI" id="CHEBI:29999"/>
        <dbReference type="ChEBI" id="CHEBI:30616"/>
        <dbReference type="ChEBI" id="CHEBI:83421"/>
        <dbReference type="ChEBI" id="CHEBI:456216"/>
        <dbReference type="EC" id="2.7.11.1"/>
    </reaction>
</comment>
<dbReference type="GO" id="GO:0004674">
    <property type="term" value="F:protein serine/threonine kinase activity"/>
    <property type="evidence" value="ECO:0000318"/>
    <property type="project" value="GO_Central"/>
</dbReference>
<dbReference type="SUPFAM" id="SSF56112">
    <property type="entry name" value="Protein kinase-like (PK-like)"/>
    <property type="match status" value="1"/>
</dbReference>
<keyword evidence="6" id="KW-0418">Kinase</keyword>
<dbReference type="Pfam" id="PF07714">
    <property type="entry name" value="PK_Tyr_Ser-Thr"/>
    <property type="match status" value="1"/>
</dbReference>
<dbReference type="KEGG" id="nta:107772784"/>
<dbReference type="SMR" id="A0A1S3Y6J9"/>
<dbReference type="PANTHER" id="PTHR27002">
    <property type="entry name" value="RECEPTOR-LIKE SERINE/THREONINE-PROTEIN KINASE SD1-8"/>
    <property type="match status" value="1"/>
</dbReference>
<evidence type="ECO:0000256" key="7">
    <source>
        <dbReference type="ARBA" id="ARBA00022840"/>
    </source>
</evidence>
<dbReference type="AlphaFoldDB" id="A0A1S3Y6J9"/>
<dbReference type="GO" id="GO:0005886">
    <property type="term" value="C:plasma membrane"/>
    <property type="evidence" value="ECO:0000318"/>
    <property type="project" value="GO_Central"/>
</dbReference>
<keyword evidence="9" id="KW-0325">Glycoprotein</keyword>
<evidence type="ECO:0000256" key="8">
    <source>
        <dbReference type="ARBA" id="ARBA00023157"/>
    </source>
</evidence>
<comment type="catalytic activity">
    <reaction evidence="10">
        <text>L-threonyl-[protein] + ATP = O-phospho-L-threonyl-[protein] + ADP + H(+)</text>
        <dbReference type="Rhea" id="RHEA:46608"/>
        <dbReference type="Rhea" id="RHEA-COMP:11060"/>
        <dbReference type="Rhea" id="RHEA-COMP:11605"/>
        <dbReference type="ChEBI" id="CHEBI:15378"/>
        <dbReference type="ChEBI" id="CHEBI:30013"/>
        <dbReference type="ChEBI" id="CHEBI:30616"/>
        <dbReference type="ChEBI" id="CHEBI:61977"/>
        <dbReference type="ChEBI" id="CHEBI:456216"/>
        <dbReference type="EC" id="2.7.11.1"/>
    </reaction>
</comment>
<name>A0A1S3Y6J9_TOBAC</name>
<dbReference type="RefSeq" id="XP_016447745.1">
    <property type="nucleotide sequence ID" value="XM_016592259.1"/>
</dbReference>